<feature type="transmembrane region" description="Helical" evidence="2">
    <location>
        <begin position="136"/>
        <end position="160"/>
    </location>
</feature>
<name>A0A841IX47_9ACTN</name>
<dbReference type="EMBL" id="JACHJO010000012">
    <property type="protein sequence ID" value="MBB6121856.1"/>
    <property type="molecule type" value="Genomic_DNA"/>
</dbReference>
<organism evidence="3 4">
    <name type="scientific">Nocardiopsis algeriensis</name>
    <dbReference type="NCBI Taxonomy" id="1478215"/>
    <lineage>
        <taxon>Bacteria</taxon>
        <taxon>Bacillati</taxon>
        <taxon>Actinomycetota</taxon>
        <taxon>Actinomycetes</taxon>
        <taxon>Streptosporangiales</taxon>
        <taxon>Nocardiopsidaceae</taxon>
        <taxon>Nocardiopsis</taxon>
    </lineage>
</organism>
<dbReference type="AlphaFoldDB" id="A0A841IX47"/>
<evidence type="ECO:0000256" key="2">
    <source>
        <dbReference type="SAM" id="Phobius"/>
    </source>
</evidence>
<accession>A0A841IX47</accession>
<dbReference type="Proteomes" id="UP000536604">
    <property type="component" value="Unassembled WGS sequence"/>
</dbReference>
<gene>
    <name evidence="3" type="ORF">FHS13_003835</name>
</gene>
<dbReference type="RefSeq" id="WP_184293301.1">
    <property type="nucleotide sequence ID" value="NZ_JACHJO010000012.1"/>
</dbReference>
<keyword evidence="2" id="KW-0812">Transmembrane</keyword>
<protein>
    <submittedName>
        <fullName evidence="3">Uncharacterized membrane protein YjjB (DUF3815 family)</fullName>
    </submittedName>
</protein>
<keyword evidence="2" id="KW-1133">Transmembrane helix</keyword>
<keyword evidence="4" id="KW-1185">Reference proteome</keyword>
<evidence type="ECO:0000313" key="3">
    <source>
        <dbReference type="EMBL" id="MBB6121856.1"/>
    </source>
</evidence>
<feature type="transmembrane region" description="Helical" evidence="2">
    <location>
        <begin position="55"/>
        <end position="88"/>
    </location>
</feature>
<keyword evidence="2" id="KW-0472">Membrane</keyword>
<proteinExistence type="predicted"/>
<reference evidence="3 4" key="1">
    <citation type="submission" date="2020-08" db="EMBL/GenBank/DDBJ databases">
        <title>Genomic Encyclopedia of Type Strains, Phase III (KMG-III): the genomes of soil and plant-associated and newly described type strains.</title>
        <authorList>
            <person name="Whitman W."/>
        </authorList>
    </citation>
    <scope>NUCLEOTIDE SEQUENCE [LARGE SCALE GENOMIC DNA]</scope>
    <source>
        <strain evidence="3 4">CECT 8712</strain>
    </source>
</reference>
<comment type="caution">
    <text evidence="3">The sequence shown here is derived from an EMBL/GenBank/DDBJ whole genome shotgun (WGS) entry which is preliminary data.</text>
</comment>
<sequence length="376" mass="37431">MDRRTGTGRRPTVRAGHLRDLLTAAVLPLLPAALLTAAASAALSAHEVSGDASAVLTAFTALALAALAAGVPTALNAALLTVAGVLLGRRVAPRDAWRRAWRLLPWTLLWAAALGCLGWAAIAFVPRPAAAGAEWVLLPAAAALAAMLPALLLPVPVSVLTGRSPLRELPGTLGPRRAARLLAGLPGRVRLPEAAVAEGPVSEGAVPLPVLAAALLLVPLALTGPLPDTSAPSPAAESGRTTVHIAAADGSRHLEVDLAAPGHSTRTRMGDHVVGAYWRSGPVGAGSTLYLRVCAADEACGGPVVGAQPASASVTVEVDGPDSVRLVLLSCGSDPCPGHSPGGTADLASPGGEEAGAKAAGTRGPAPPCPDCASDT</sequence>
<feature type="transmembrane region" description="Helical" evidence="2">
    <location>
        <begin position="21"/>
        <end position="43"/>
    </location>
</feature>
<feature type="region of interest" description="Disordered" evidence="1">
    <location>
        <begin position="339"/>
        <end position="376"/>
    </location>
</feature>
<evidence type="ECO:0000256" key="1">
    <source>
        <dbReference type="SAM" id="MobiDB-lite"/>
    </source>
</evidence>
<evidence type="ECO:0000313" key="4">
    <source>
        <dbReference type="Proteomes" id="UP000536604"/>
    </source>
</evidence>
<feature type="transmembrane region" description="Helical" evidence="2">
    <location>
        <begin position="100"/>
        <end position="124"/>
    </location>
</feature>